<protein>
    <submittedName>
        <fullName evidence="4">Uncharacterized protein LOC115632885</fullName>
    </submittedName>
</protein>
<keyword evidence="3" id="KW-1185">Reference proteome</keyword>
<feature type="compositionally biased region" description="Acidic residues" evidence="1">
    <location>
        <begin position="125"/>
        <end position="136"/>
    </location>
</feature>
<evidence type="ECO:0000256" key="2">
    <source>
        <dbReference type="SAM" id="SignalP"/>
    </source>
</evidence>
<dbReference type="OrthoDB" id="7855414at2759"/>
<dbReference type="Proteomes" id="UP000504634">
    <property type="component" value="Unplaced"/>
</dbReference>
<name>A0A6J2UCA1_DROLE</name>
<evidence type="ECO:0000256" key="1">
    <source>
        <dbReference type="SAM" id="MobiDB-lite"/>
    </source>
</evidence>
<evidence type="ECO:0000313" key="4">
    <source>
        <dbReference type="RefSeq" id="XP_030386024.1"/>
    </source>
</evidence>
<reference evidence="4" key="1">
    <citation type="submission" date="2025-08" db="UniProtKB">
        <authorList>
            <consortium name="RefSeq"/>
        </authorList>
    </citation>
    <scope>IDENTIFICATION</scope>
    <source>
        <strain evidence="4">11010-0011.00</strain>
        <tissue evidence="4">Whole body</tissue>
    </source>
</reference>
<evidence type="ECO:0000313" key="3">
    <source>
        <dbReference type="Proteomes" id="UP000504634"/>
    </source>
</evidence>
<keyword evidence="2" id="KW-0732">Signal</keyword>
<sequence>MKYLAVCALLMPLVFGASVPRPPNVDIDLIPDISTAADAESVELHLRQLPKIADMLSHIHRIASGLPDMSVASDADDATADDMDLIPDISVAADGDVPDMSVAADAKDSDSADADLVPDISVASDADEVAADDADLIPDMSNAADALDSEQDDADLIPDNAEASYQE</sequence>
<feature type="region of interest" description="Disordered" evidence="1">
    <location>
        <begin position="89"/>
        <end position="167"/>
    </location>
</feature>
<gene>
    <name evidence="4" type="primary">LOC115632885</name>
</gene>
<accession>A0A6J2UCA1</accession>
<organism evidence="3 4">
    <name type="scientific">Drosophila lebanonensis</name>
    <name type="common">Fruit fly</name>
    <name type="synonym">Scaptodrosophila lebanonensis</name>
    <dbReference type="NCBI Taxonomy" id="7225"/>
    <lineage>
        <taxon>Eukaryota</taxon>
        <taxon>Metazoa</taxon>
        <taxon>Ecdysozoa</taxon>
        <taxon>Arthropoda</taxon>
        <taxon>Hexapoda</taxon>
        <taxon>Insecta</taxon>
        <taxon>Pterygota</taxon>
        <taxon>Neoptera</taxon>
        <taxon>Endopterygota</taxon>
        <taxon>Diptera</taxon>
        <taxon>Brachycera</taxon>
        <taxon>Muscomorpha</taxon>
        <taxon>Ephydroidea</taxon>
        <taxon>Drosophilidae</taxon>
        <taxon>Scaptodrosophila</taxon>
    </lineage>
</organism>
<dbReference type="AlphaFoldDB" id="A0A6J2UCA1"/>
<dbReference type="RefSeq" id="XP_030386024.1">
    <property type="nucleotide sequence ID" value="XM_030530164.1"/>
</dbReference>
<feature type="signal peptide" evidence="2">
    <location>
        <begin position="1"/>
        <end position="16"/>
    </location>
</feature>
<proteinExistence type="predicted"/>
<feature type="compositionally biased region" description="Acidic residues" evidence="1">
    <location>
        <begin position="147"/>
        <end position="156"/>
    </location>
</feature>
<dbReference type="GeneID" id="115632885"/>
<feature type="chain" id="PRO_5027117167" evidence="2">
    <location>
        <begin position="17"/>
        <end position="167"/>
    </location>
</feature>